<evidence type="ECO:0008006" key="4">
    <source>
        <dbReference type="Google" id="ProtNLM"/>
    </source>
</evidence>
<organism evidence="2 3">
    <name type="scientific">Cyclocybe aegerita</name>
    <name type="common">Black poplar mushroom</name>
    <name type="synonym">Agrocybe aegerita</name>
    <dbReference type="NCBI Taxonomy" id="1973307"/>
    <lineage>
        <taxon>Eukaryota</taxon>
        <taxon>Fungi</taxon>
        <taxon>Dikarya</taxon>
        <taxon>Basidiomycota</taxon>
        <taxon>Agaricomycotina</taxon>
        <taxon>Agaricomycetes</taxon>
        <taxon>Agaricomycetidae</taxon>
        <taxon>Agaricales</taxon>
        <taxon>Agaricineae</taxon>
        <taxon>Bolbitiaceae</taxon>
        <taxon>Cyclocybe</taxon>
    </lineage>
</organism>
<name>A0A8S0WER4_CYCAE</name>
<proteinExistence type="predicted"/>
<evidence type="ECO:0000256" key="1">
    <source>
        <dbReference type="SAM" id="Phobius"/>
    </source>
</evidence>
<protein>
    <recommendedName>
        <fullName evidence="4">SH3 domain-containing protein</fullName>
    </recommendedName>
</protein>
<comment type="caution">
    <text evidence="2">The sequence shown here is derived from an EMBL/GenBank/DDBJ whole genome shotgun (WGS) entry which is preliminary data.</text>
</comment>
<dbReference type="Proteomes" id="UP000467700">
    <property type="component" value="Unassembled WGS sequence"/>
</dbReference>
<dbReference type="AlphaFoldDB" id="A0A8S0WER4"/>
<sequence>MPVFTPIHVLKRSDDSTISNPVYIAGIVVVGVIALGVGLWLSLRVYRKRAMRKRQENMGAAFFSVKGLVPEGDPEKMDGSLQRSMTQSKGFSRNNLDASIILPEKALSRPGGAATREEIINYHAQSGALPKPFSFALSGGAPSPRTSMLDPGPRASFMSSATSKRFSVMSSVSSVGSSTSGSLRKVRQVFDPVLPDELLVSLGDQLTVVQSFDDGWCVVGRESEFAGLVQSAKSLFGKPSQAQQGSDVELGVVPAWCFLKPVKGLRAERPVRSSSLGITVQMDGPGFSSRNELTSWSNF</sequence>
<feature type="transmembrane region" description="Helical" evidence="1">
    <location>
        <begin position="22"/>
        <end position="43"/>
    </location>
</feature>
<keyword evidence="3" id="KW-1185">Reference proteome</keyword>
<dbReference type="SUPFAM" id="SSF50044">
    <property type="entry name" value="SH3-domain"/>
    <property type="match status" value="1"/>
</dbReference>
<dbReference type="InterPro" id="IPR036028">
    <property type="entry name" value="SH3-like_dom_sf"/>
</dbReference>
<accession>A0A8S0WER4</accession>
<keyword evidence="1" id="KW-0472">Membrane</keyword>
<evidence type="ECO:0000313" key="3">
    <source>
        <dbReference type="Proteomes" id="UP000467700"/>
    </source>
</evidence>
<gene>
    <name evidence="2" type="ORF">AAE3_LOCUS9230</name>
</gene>
<keyword evidence="1" id="KW-0812">Transmembrane</keyword>
<dbReference type="OrthoDB" id="5340910at2759"/>
<dbReference type="EMBL" id="CACVBS010000057">
    <property type="protein sequence ID" value="CAA7267130.1"/>
    <property type="molecule type" value="Genomic_DNA"/>
</dbReference>
<evidence type="ECO:0000313" key="2">
    <source>
        <dbReference type="EMBL" id="CAA7267130.1"/>
    </source>
</evidence>
<reference evidence="2 3" key="1">
    <citation type="submission" date="2020-01" db="EMBL/GenBank/DDBJ databases">
        <authorList>
            <person name="Gupta K D."/>
        </authorList>
    </citation>
    <scope>NUCLEOTIDE SEQUENCE [LARGE SCALE GENOMIC DNA]</scope>
</reference>
<keyword evidence="1" id="KW-1133">Transmembrane helix</keyword>